<dbReference type="InterPro" id="IPR012345">
    <property type="entry name" value="STAT_TF_DNA-bd_N"/>
</dbReference>
<dbReference type="GO" id="GO:0005634">
    <property type="term" value="C:nucleus"/>
    <property type="evidence" value="ECO:0007669"/>
    <property type="project" value="UniProtKB-SubCell"/>
</dbReference>
<evidence type="ECO:0000256" key="8">
    <source>
        <dbReference type="ARBA" id="ARBA00023125"/>
    </source>
</evidence>
<dbReference type="Pfam" id="PF01017">
    <property type="entry name" value="STAT_alpha"/>
    <property type="match status" value="1"/>
</dbReference>
<comment type="subcellular location">
    <subcellularLocation>
        <location evidence="2 13">Cytoplasm</location>
    </subcellularLocation>
    <subcellularLocation>
        <location evidence="1 13">Nucleus</location>
    </subcellularLocation>
</comment>
<sequence>MAVWIQAQQLQGDALHQMQSLYGQHFPIEVRHYLSQWLEGQLWDVIDLENPQEEFKAKRLLDSLIQELQNKAEHQVGEDGFLLKIKLGHYASQARMTAALWSWLVREASNSSSPVGGMMDSMSQKYQQINQVFEELRLLTQDTENDLRKLQHNQEYFIIQYQESLRIQAQLTSLATLPPADRQLREPTLLSKRATVEAWLTREANTLQKYRLDLAEKHQKSLQLLRKQQTIILDDELIHWKRRQQLAGNGGPPEGGLDILQSWCEKLAETIWQNRQQIRRAEHLRQQLPIPGPIEELLNDLNSTITDIISALVTSTFIIEKQPPQVLKTQTKFVATVRLLVGGKLNVHMNPPQVKATIISEQQAKALLKNENTRNDSSGEILNNNCVMEYHQATGTLSANFRNMSLKRIKRSDRRGAESVTEEKFTILFESQFSVGGNELVFQVKTLSLPVVVIVHGSQDNNATATVLWDNAFAEPGRVPFIVPDKVLWPQLCEALNMKYKAEVQSNRGLSEENLVFLAQKAFSSSSINPDDYRGMTMTWSQFNRESLPGRNFTFWQWFDGVMELTKKHLKPHWNDGAILGFVNKQQAQDMLMSKPNGTFLLRFSDSEIGGITIAWRMVWNLMPYTAKDFSIRSLADRISDLNHLLFLYPDRPKDEVFSKYYTPPLCMYLTSIHLYKNK</sequence>
<dbReference type="CDD" id="cd16849">
    <property type="entry name" value="STAT5_DBD"/>
    <property type="match status" value="1"/>
</dbReference>
<dbReference type="GO" id="GO:0007166">
    <property type="term" value="P:cell surface receptor signaling pathway"/>
    <property type="evidence" value="ECO:0007669"/>
    <property type="project" value="UniProtKB-ARBA"/>
</dbReference>
<dbReference type="Pfam" id="PF02865">
    <property type="entry name" value="STAT_int"/>
    <property type="match status" value="1"/>
</dbReference>
<dbReference type="Gene3D" id="1.20.1050.20">
    <property type="entry name" value="STAT transcription factor, all-alpha domain"/>
    <property type="match status" value="1"/>
</dbReference>
<reference evidence="15" key="3">
    <citation type="submission" date="2025-09" db="UniProtKB">
        <authorList>
            <consortium name="Ensembl"/>
        </authorList>
    </citation>
    <scope>IDENTIFICATION</scope>
</reference>
<evidence type="ECO:0000256" key="11">
    <source>
        <dbReference type="ARBA" id="ARBA00023242"/>
    </source>
</evidence>
<dbReference type="InterPro" id="IPR048988">
    <property type="entry name" value="STAT_linker"/>
</dbReference>
<dbReference type="AlphaFoldDB" id="A0AAZ3NW77"/>
<dbReference type="GO" id="GO:0003677">
    <property type="term" value="F:DNA binding"/>
    <property type="evidence" value="ECO:0007669"/>
    <property type="project" value="UniProtKB-KW"/>
</dbReference>
<keyword evidence="7 13" id="KW-0805">Transcription regulation</keyword>
<keyword evidence="8 13" id="KW-0238">DNA-binding</keyword>
<keyword evidence="4 13" id="KW-0963">Cytoplasm</keyword>
<dbReference type="InterPro" id="IPR008967">
    <property type="entry name" value="p53-like_TF_DNA-bd_sf"/>
</dbReference>
<evidence type="ECO:0000259" key="14">
    <source>
        <dbReference type="PROSITE" id="PS50001"/>
    </source>
</evidence>
<keyword evidence="6 12" id="KW-0727">SH2 domain</keyword>
<evidence type="ECO:0000256" key="3">
    <source>
        <dbReference type="ARBA" id="ARBA00005586"/>
    </source>
</evidence>
<dbReference type="SUPFAM" id="SSF55550">
    <property type="entry name" value="SH2 domain"/>
    <property type="match status" value="1"/>
</dbReference>
<evidence type="ECO:0000313" key="15">
    <source>
        <dbReference type="Ensembl" id="ENSOTSP00005108516.1"/>
    </source>
</evidence>
<dbReference type="InterPro" id="IPR046994">
    <property type="entry name" value="STAT5_CC"/>
</dbReference>
<comment type="similarity">
    <text evidence="3 13">Belongs to the transcription factor STAT family.</text>
</comment>
<dbReference type="InterPro" id="IPR001217">
    <property type="entry name" value="STAT"/>
</dbReference>
<dbReference type="FunFam" id="1.10.238.10:FF:000029">
    <property type="entry name" value="Signal transducer and transcription activator 6"/>
    <property type="match status" value="1"/>
</dbReference>
<dbReference type="SUPFAM" id="SSF49417">
    <property type="entry name" value="p53-like transcription factors"/>
    <property type="match status" value="1"/>
</dbReference>
<dbReference type="Proteomes" id="UP000694402">
    <property type="component" value="Unassembled WGS sequence"/>
</dbReference>
<gene>
    <name evidence="15" type="primary">LOC112258659</name>
</gene>
<keyword evidence="9 13" id="KW-0010">Activator</keyword>
<proteinExistence type="inferred from homology"/>
<dbReference type="FunFam" id="2.60.40.630:FF:000002">
    <property type="entry name" value="Signal transducer and activator of transcription"/>
    <property type="match status" value="1"/>
</dbReference>
<feature type="domain" description="SH2" evidence="14">
    <location>
        <begin position="574"/>
        <end position="679"/>
    </location>
</feature>
<dbReference type="Gene3D" id="1.10.532.10">
    <property type="entry name" value="STAT transcription factor, N-terminal domain"/>
    <property type="match status" value="1"/>
</dbReference>
<protein>
    <recommendedName>
        <fullName evidence="13">Signal transducer and activator of transcription</fullName>
    </recommendedName>
</protein>
<reference evidence="15" key="2">
    <citation type="submission" date="2025-08" db="UniProtKB">
        <authorList>
            <consortium name="Ensembl"/>
        </authorList>
    </citation>
    <scope>IDENTIFICATION</scope>
</reference>
<dbReference type="FunFam" id="1.20.1050.20:FF:000002">
    <property type="entry name" value="Signal transducer and activator of transcription"/>
    <property type="match status" value="1"/>
</dbReference>
<accession>A0AAZ3NW77</accession>
<dbReference type="SMART" id="SM00252">
    <property type="entry name" value="SH2"/>
    <property type="match status" value="1"/>
</dbReference>
<dbReference type="CDD" id="cd16855">
    <property type="entry name" value="STAT5_CCD"/>
    <property type="match status" value="1"/>
</dbReference>
<dbReference type="FunFam" id="3.30.505.10:FF:000025">
    <property type="entry name" value="Signal transducer and activator of transcription"/>
    <property type="match status" value="1"/>
</dbReference>
<dbReference type="Pfam" id="PF02864">
    <property type="entry name" value="STAT_bind"/>
    <property type="match status" value="1"/>
</dbReference>
<dbReference type="Pfam" id="PF00017">
    <property type="entry name" value="SH2"/>
    <property type="match status" value="1"/>
</dbReference>
<evidence type="ECO:0000313" key="16">
    <source>
        <dbReference type="Proteomes" id="UP000694402"/>
    </source>
</evidence>
<dbReference type="InterPro" id="IPR035858">
    <property type="entry name" value="STAT5a/5b_DBD"/>
</dbReference>
<name>A0AAZ3NW77_ONCTS</name>
<evidence type="ECO:0000256" key="9">
    <source>
        <dbReference type="ARBA" id="ARBA00023159"/>
    </source>
</evidence>
<dbReference type="Pfam" id="PF21354">
    <property type="entry name" value="STAT_linker"/>
    <property type="match status" value="1"/>
</dbReference>
<dbReference type="SUPFAM" id="SSF48092">
    <property type="entry name" value="Transcription factor STAT-4 N-domain"/>
    <property type="match status" value="1"/>
</dbReference>
<reference evidence="16" key="1">
    <citation type="journal article" date="2018" name="PLoS ONE">
        <title>Chinook salmon (Oncorhynchus tshawytscha) genome and transcriptome.</title>
        <authorList>
            <person name="Christensen K.A."/>
            <person name="Leong J.S."/>
            <person name="Sakhrani D."/>
            <person name="Biagi C.A."/>
            <person name="Minkley D.R."/>
            <person name="Withler R.E."/>
            <person name="Rondeau E.B."/>
            <person name="Koop B.F."/>
            <person name="Devlin R.H."/>
        </authorList>
    </citation>
    <scope>NUCLEOTIDE SEQUENCE [LARGE SCALE GENOMIC DNA]</scope>
</reference>
<dbReference type="Gene3D" id="1.10.238.10">
    <property type="entry name" value="EF-hand"/>
    <property type="match status" value="1"/>
</dbReference>
<dbReference type="GO" id="GO:0005829">
    <property type="term" value="C:cytosol"/>
    <property type="evidence" value="ECO:0007669"/>
    <property type="project" value="UniProtKB-ARBA"/>
</dbReference>
<evidence type="ECO:0000256" key="5">
    <source>
        <dbReference type="ARBA" id="ARBA00022553"/>
    </source>
</evidence>
<evidence type="ECO:0000256" key="6">
    <source>
        <dbReference type="ARBA" id="ARBA00022999"/>
    </source>
</evidence>
<dbReference type="PANTHER" id="PTHR11801">
    <property type="entry name" value="SIGNAL TRANSDUCER AND ACTIVATOR OF TRANSCRIPTION"/>
    <property type="match status" value="1"/>
</dbReference>
<evidence type="ECO:0000256" key="2">
    <source>
        <dbReference type="ARBA" id="ARBA00004496"/>
    </source>
</evidence>
<dbReference type="InterPro" id="IPR000980">
    <property type="entry name" value="SH2"/>
</dbReference>
<dbReference type="Gene3D" id="3.30.505.10">
    <property type="entry name" value="SH2 domain"/>
    <property type="match status" value="1"/>
</dbReference>
<dbReference type="InterPro" id="IPR036535">
    <property type="entry name" value="STAT_N_sf"/>
</dbReference>
<dbReference type="Gene3D" id="2.60.40.630">
    <property type="entry name" value="STAT transcription factor, DNA-binding domain"/>
    <property type="match status" value="1"/>
</dbReference>
<dbReference type="Ensembl" id="ENSOTST00005192822.1">
    <property type="protein sequence ID" value="ENSOTSP00005108516.1"/>
    <property type="gene ID" value="ENSOTSG00005046351.2"/>
</dbReference>
<organism evidence="15 16">
    <name type="scientific">Oncorhynchus tshawytscha</name>
    <name type="common">Chinook salmon</name>
    <name type="synonym">Salmo tshawytscha</name>
    <dbReference type="NCBI Taxonomy" id="74940"/>
    <lineage>
        <taxon>Eukaryota</taxon>
        <taxon>Metazoa</taxon>
        <taxon>Chordata</taxon>
        <taxon>Craniata</taxon>
        <taxon>Vertebrata</taxon>
        <taxon>Euteleostomi</taxon>
        <taxon>Actinopterygii</taxon>
        <taxon>Neopterygii</taxon>
        <taxon>Teleostei</taxon>
        <taxon>Protacanthopterygii</taxon>
        <taxon>Salmoniformes</taxon>
        <taxon>Salmonidae</taxon>
        <taxon>Salmoninae</taxon>
        <taxon>Oncorhynchus</taxon>
    </lineage>
</organism>
<keyword evidence="10 13" id="KW-0804">Transcription</keyword>
<dbReference type="InterPro" id="IPR036860">
    <property type="entry name" value="SH2_dom_sf"/>
</dbReference>
<evidence type="ECO:0000256" key="12">
    <source>
        <dbReference type="PROSITE-ProRule" id="PRU00191"/>
    </source>
</evidence>
<dbReference type="GeneTree" id="ENSGT01080000257420"/>
<evidence type="ECO:0000256" key="1">
    <source>
        <dbReference type="ARBA" id="ARBA00004123"/>
    </source>
</evidence>
<keyword evidence="16" id="KW-1185">Reference proteome</keyword>
<dbReference type="PROSITE" id="PS50001">
    <property type="entry name" value="SH2"/>
    <property type="match status" value="1"/>
</dbReference>
<dbReference type="InterPro" id="IPR015988">
    <property type="entry name" value="STAT_TF_CC"/>
</dbReference>
<dbReference type="FunFam" id="1.10.532.10:FF:000002">
    <property type="entry name" value="Signal transducer and activator of transcription"/>
    <property type="match status" value="1"/>
</dbReference>
<dbReference type="GO" id="GO:0003700">
    <property type="term" value="F:DNA-binding transcription factor activity"/>
    <property type="evidence" value="ECO:0007669"/>
    <property type="project" value="InterPro"/>
</dbReference>
<keyword evidence="5 13" id="KW-0597">Phosphoprotein</keyword>
<evidence type="ECO:0000256" key="4">
    <source>
        <dbReference type="ARBA" id="ARBA00022490"/>
    </source>
</evidence>
<evidence type="ECO:0000256" key="10">
    <source>
        <dbReference type="ARBA" id="ARBA00023163"/>
    </source>
</evidence>
<dbReference type="SUPFAM" id="SSF47655">
    <property type="entry name" value="STAT"/>
    <property type="match status" value="1"/>
</dbReference>
<dbReference type="InterPro" id="IPR013799">
    <property type="entry name" value="STAT_TF_prot_interaction"/>
</dbReference>
<dbReference type="SMART" id="SM00964">
    <property type="entry name" value="STAT_int"/>
    <property type="match status" value="1"/>
</dbReference>
<keyword evidence="11 13" id="KW-0539">Nucleus</keyword>
<evidence type="ECO:0000256" key="7">
    <source>
        <dbReference type="ARBA" id="ARBA00023015"/>
    </source>
</evidence>
<evidence type="ECO:0000256" key="13">
    <source>
        <dbReference type="RuleBase" id="RU046415"/>
    </source>
</evidence>
<dbReference type="InterPro" id="IPR013801">
    <property type="entry name" value="STAT_TF_DNA-bd"/>
</dbReference>
<dbReference type="InterPro" id="IPR013800">
    <property type="entry name" value="STAT_TF_alpha"/>
</dbReference>